<name>A0A975DGJ6_9GAMM</name>
<dbReference type="Proteomes" id="UP000664904">
    <property type="component" value="Chromosome"/>
</dbReference>
<organism evidence="3 4">
    <name type="scientific">Pseudoalteromonas xiamenensis</name>
    <dbReference type="NCBI Taxonomy" id="882626"/>
    <lineage>
        <taxon>Bacteria</taxon>
        <taxon>Pseudomonadati</taxon>
        <taxon>Pseudomonadota</taxon>
        <taxon>Gammaproteobacteria</taxon>
        <taxon>Alteromonadales</taxon>
        <taxon>Pseudoalteromonadaceae</taxon>
        <taxon>Pseudoalteromonas</taxon>
    </lineage>
</organism>
<dbReference type="AlphaFoldDB" id="A0A975DGJ6"/>
<keyword evidence="2" id="KW-0812">Transmembrane</keyword>
<evidence type="ECO:0008006" key="5">
    <source>
        <dbReference type="Google" id="ProtNLM"/>
    </source>
</evidence>
<feature type="region of interest" description="Disordered" evidence="1">
    <location>
        <begin position="430"/>
        <end position="449"/>
    </location>
</feature>
<feature type="transmembrane region" description="Helical" evidence="2">
    <location>
        <begin position="301"/>
        <end position="320"/>
    </location>
</feature>
<keyword evidence="2" id="KW-0472">Membrane</keyword>
<feature type="transmembrane region" description="Helical" evidence="2">
    <location>
        <begin position="364"/>
        <end position="386"/>
    </location>
</feature>
<feature type="transmembrane region" description="Helical" evidence="2">
    <location>
        <begin position="95"/>
        <end position="114"/>
    </location>
</feature>
<feature type="transmembrane region" description="Helical" evidence="2">
    <location>
        <begin position="56"/>
        <end position="75"/>
    </location>
</feature>
<proteinExistence type="predicted"/>
<keyword evidence="2" id="KW-1133">Transmembrane helix</keyword>
<evidence type="ECO:0000313" key="4">
    <source>
        <dbReference type="Proteomes" id="UP000664904"/>
    </source>
</evidence>
<feature type="transmembrane region" description="Helical" evidence="2">
    <location>
        <begin position="179"/>
        <end position="203"/>
    </location>
</feature>
<protein>
    <recommendedName>
        <fullName evidence="5">MFS transporter</fullName>
    </recommendedName>
</protein>
<dbReference type="KEGG" id="pxi:J5O05_16050"/>
<accession>A0A975DGJ6</accession>
<feature type="transmembrane region" description="Helical" evidence="2">
    <location>
        <begin position="146"/>
        <end position="167"/>
    </location>
</feature>
<feature type="transmembrane region" description="Helical" evidence="2">
    <location>
        <begin position="224"/>
        <end position="246"/>
    </location>
</feature>
<feature type="transmembrane region" description="Helical" evidence="2">
    <location>
        <begin position="12"/>
        <end position="36"/>
    </location>
</feature>
<feature type="transmembrane region" description="Helical" evidence="2">
    <location>
        <begin position="332"/>
        <end position="352"/>
    </location>
</feature>
<keyword evidence="4" id="KW-1185">Reference proteome</keyword>
<sequence>MFAPLFRHPPAWLAKAQGTAFVVFAATSAFLTYFSMYAFRKPFSVNTYREFDNEHWLVSFKIALILAQVFGYLCAKFIGVKVVSEMTPAHRGKAILLMILGAQFALVMFAITPIGWNIPWLFVNGLSLGMIWGIVFSFLEGRRTTEILGAVLSVTFILASGLVRTVGKWLVTEVNVPELWMPAATGALFLPLLILSVACLTALPKPTLDDEAARQKRAPMDSNARWSFFKAHWFGITVLILSFLLFTGFRDFRDNFSAEIWQALGYGEEPAIFAYAGIRIAFIVLFALGALVLIKDNTKAFFVNHGFILFGALLLAASTYGFEQHWLDAKSWMVLLGAGLYISYIPYNCFLFDRMISALGSTANAGFLIYLADSAGYVGSVGILLYRTFEAPELSWLTFFISACYWVALLAGLLVISSLLYFISRLPKHPQPSLEAPASSTPSLIKGTV</sequence>
<feature type="transmembrane region" description="Helical" evidence="2">
    <location>
        <begin position="120"/>
        <end position="139"/>
    </location>
</feature>
<evidence type="ECO:0000256" key="1">
    <source>
        <dbReference type="SAM" id="MobiDB-lite"/>
    </source>
</evidence>
<reference evidence="3" key="1">
    <citation type="submission" date="2021-03" db="EMBL/GenBank/DDBJ databases">
        <title>Complete Genome of Pseudoalteromonas xiamenensis STKMTI.2, a new potential marine bacterium producing anti-Vibrio compounds.</title>
        <authorList>
            <person name="Handayani D.P."/>
            <person name="Isnansetyo A."/>
            <person name="Istiqomah I."/>
            <person name="Jumina J."/>
        </authorList>
    </citation>
    <scope>NUCLEOTIDE SEQUENCE</scope>
    <source>
        <strain evidence="3">STKMTI.2</strain>
    </source>
</reference>
<evidence type="ECO:0000256" key="2">
    <source>
        <dbReference type="SAM" id="Phobius"/>
    </source>
</evidence>
<feature type="transmembrane region" description="Helical" evidence="2">
    <location>
        <begin position="398"/>
        <end position="423"/>
    </location>
</feature>
<dbReference type="RefSeq" id="WP_208842921.1">
    <property type="nucleotide sequence ID" value="NZ_CP072133.1"/>
</dbReference>
<evidence type="ECO:0000313" key="3">
    <source>
        <dbReference type="EMBL" id="QTH71280.1"/>
    </source>
</evidence>
<dbReference type="InterPro" id="IPR043745">
    <property type="entry name" value="DUF5690"/>
</dbReference>
<feature type="transmembrane region" description="Helical" evidence="2">
    <location>
        <begin position="272"/>
        <end position="294"/>
    </location>
</feature>
<dbReference type="EMBL" id="CP072133">
    <property type="protein sequence ID" value="QTH71280.1"/>
    <property type="molecule type" value="Genomic_DNA"/>
</dbReference>
<dbReference type="Pfam" id="PF18943">
    <property type="entry name" value="DUF5690"/>
    <property type="match status" value="1"/>
</dbReference>
<gene>
    <name evidence="3" type="ORF">J5O05_16050</name>
</gene>